<gene>
    <name evidence="2" type="ORF">KEHDKFFH_17000</name>
</gene>
<dbReference type="GO" id="GO:0006310">
    <property type="term" value="P:DNA recombination"/>
    <property type="evidence" value="ECO:0007669"/>
    <property type="project" value="UniProtKB-KW"/>
</dbReference>
<evidence type="ECO:0000256" key="1">
    <source>
        <dbReference type="ARBA" id="ARBA00023172"/>
    </source>
</evidence>
<dbReference type="AlphaFoldDB" id="A0A2S5Z6W1"/>
<name>A0A2S5Z6W1_9GAMM</name>
<dbReference type="InterPro" id="IPR013762">
    <property type="entry name" value="Integrase-like_cat_sf"/>
</dbReference>
<dbReference type="Gene3D" id="1.10.443.10">
    <property type="entry name" value="Intergrase catalytic core"/>
    <property type="match status" value="1"/>
</dbReference>
<proteinExistence type="predicted"/>
<evidence type="ECO:0000313" key="2">
    <source>
        <dbReference type="EMBL" id="PPI82984.1"/>
    </source>
</evidence>
<dbReference type="GO" id="GO:0003677">
    <property type="term" value="F:DNA binding"/>
    <property type="evidence" value="ECO:0007669"/>
    <property type="project" value="InterPro"/>
</dbReference>
<dbReference type="InterPro" id="IPR011010">
    <property type="entry name" value="DNA_brk_join_enz"/>
</dbReference>
<dbReference type="RefSeq" id="WP_104323009.1">
    <property type="nucleotide sequence ID" value="NZ_PSSX01000019.1"/>
</dbReference>
<comment type="caution">
    <text evidence="2">The sequence shown here is derived from an EMBL/GenBank/DDBJ whole genome shotgun (WGS) entry which is preliminary data.</text>
</comment>
<protein>
    <submittedName>
        <fullName evidence="2">Uncharacterized protein</fullName>
    </submittedName>
</protein>
<dbReference type="CDD" id="cd00397">
    <property type="entry name" value="DNA_BRE_C"/>
    <property type="match status" value="1"/>
</dbReference>
<evidence type="ECO:0000313" key="3">
    <source>
        <dbReference type="Proteomes" id="UP000239917"/>
    </source>
</evidence>
<keyword evidence="3" id="KW-1185">Reference proteome</keyword>
<dbReference type="SUPFAM" id="SSF56349">
    <property type="entry name" value="DNA breaking-rejoining enzymes"/>
    <property type="match status" value="1"/>
</dbReference>
<sequence length="702" mass="80033">MPNVFRLVPKATTLAPMREVEWIFSMIQREKPLSSITFARNWYVKFVQDTGAGYEELRSDPRFFVGKYWETDALIRFTAWLNKQQTSLSSKSRYSVYKTVRYAMDWTYQLGITDHIVYHAPMFKGLPETDTRAPYSEQEQEIINVALGRCIQHAMNVIEPYRRSNAGIRCRPRNTDPLFIDGESFTPKEASLLFGVRAAAIASRNRKGWTHRQCVNLDPAPQNQKYWSGKAINVEGVEWSSLTQAAEHYGVARETIGGRLDMGCSPEQAVGLTPIYSKAGSFECALYEFEERFECDPLRMLQFSKMHRGSYSSAFLMKFFVKIGVWPYVDQRLILPIAAELCRITGLNAESVASLTLDSYIAKHPLTNRPCIRYTKPRSGSANRTDNRELHVALLEDAEYFVEDAKQTQVAQLIELAIKLTQRIRDRAEGETKNRLFIYEHNGWFRSADDNKSGVTHIIWGYPSLTERQSNPALSGSDRWYKAFCKENGLYEILGKDFTFNISRFRSTLINNMVKEGANIFTIQAVAGHESISTTANYLNERALDAEFIKVVKPALESISEQTHNTQPAPRMPIRSTGYTETLCGTGCKDAFNPSETVRKLTNHIEGSPCKFWNMCLLCEQAIITEDGLPKIIAYKWKIEEVLLQDKKNMEGRKALYGEILTVIETLITPGQHYPETVLKEAEFLASELDDEALDHLVYQGL</sequence>
<accession>A0A2S5Z6W1</accession>
<dbReference type="OrthoDB" id="6652000at2"/>
<reference evidence="2 3" key="1">
    <citation type="submission" date="2018-01" db="EMBL/GenBank/DDBJ databases">
        <title>Complete genome sequences of the type strains of Marinobacter flavimaris and Marinobacter maroccanus.</title>
        <authorList>
            <person name="Palau M."/>
            <person name="Boujida N."/>
            <person name="Manresa A."/>
            <person name="Minana-Galbis D."/>
        </authorList>
    </citation>
    <scope>NUCLEOTIDE SEQUENCE [LARGE SCALE GENOMIC DNA]</scope>
    <source>
        <strain evidence="2 3">N4</strain>
    </source>
</reference>
<dbReference type="Proteomes" id="UP000239917">
    <property type="component" value="Unassembled WGS sequence"/>
</dbReference>
<dbReference type="EMBL" id="PSSX01000019">
    <property type="protein sequence ID" value="PPI82984.1"/>
    <property type="molecule type" value="Genomic_DNA"/>
</dbReference>
<organism evidence="2 3">
    <name type="scientific">Marinobacter maroccanus</name>
    <dbReference type="NCBI Taxonomy" id="2055143"/>
    <lineage>
        <taxon>Bacteria</taxon>
        <taxon>Pseudomonadati</taxon>
        <taxon>Pseudomonadota</taxon>
        <taxon>Gammaproteobacteria</taxon>
        <taxon>Pseudomonadales</taxon>
        <taxon>Marinobacteraceae</taxon>
        <taxon>Marinobacter</taxon>
    </lineage>
</organism>
<dbReference type="GO" id="GO:0015074">
    <property type="term" value="P:DNA integration"/>
    <property type="evidence" value="ECO:0007669"/>
    <property type="project" value="InterPro"/>
</dbReference>
<keyword evidence="1" id="KW-0233">DNA recombination</keyword>